<keyword evidence="4 10" id="KW-0285">Flavoprotein</keyword>
<evidence type="ECO:0000259" key="11">
    <source>
        <dbReference type="Pfam" id="PF00441"/>
    </source>
</evidence>
<gene>
    <name evidence="14" type="ORF">R4Z09_13260</name>
</gene>
<evidence type="ECO:0000313" key="14">
    <source>
        <dbReference type="EMBL" id="WVX84399.1"/>
    </source>
</evidence>
<accession>A0ABZ2CKP8</accession>
<dbReference type="Gene3D" id="2.40.110.10">
    <property type="entry name" value="Butyryl-CoA Dehydrogenase, subunit A, domain 2"/>
    <property type="match status" value="1"/>
</dbReference>
<evidence type="ECO:0000256" key="7">
    <source>
        <dbReference type="ARBA" id="ARBA00037085"/>
    </source>
</evidence>
<evidence type="ECO:0000256" key="1">
    <source>
        <dbReference type="ARBA" id="ARBA00001974"/>
    </source>
</evidence>
<evidence type="ECO:0000313" key="15">
    <source>
        <dbReference type="Proteomes" id="UP001357223"/>
    </source>
</evidence>
<dbReference type="InterPro" id="IPR046373">
    <property type="entry name" value="Acyl-CoA_Oxase/DH_mid-dom_sf"/>
</dbReference>
<dbReference type="SUPFAM" id="SSF56645">
    <property type="entry name" value="Acyl-CoA dehydrogenase NM domain-like"/>
    <property type="match status" value="1"/>
</dbReference>
<comment type="similarity">
    <text evidence="3 10">Belongs to the acyl-CoA dehydrogenase family.</text>
</comment>
<sequence length="388" mass="43957">MLDREHESRPFFTREHYLFRQSLRKFLQKEAAPYFDQWEKDKLIPRSFWYQLGQKGFLCPWLDEQYGGLGADFGFSVILTEELERIGSGLMGISLHCDIVAPYLHYYGTDEQKAKYLPAFTTGEIISAIAMTEPAAGSDLAGIQTTAVKEGNHYIVNGTKTFITNGTQADVIIIACKTDPKASPAHKGLSLLLIDKNTPGFNRGQKLEKMGHYSSDTAELFFDQAVVPAENLLGEEGKGFFYLMERLQQERIIAALNAQIAAEEMYRLTMDFIKNREVFGKPLSQFQNTHFVMAEIATEITLGRKFLDVLISQHMNGKEIETEVSMGKWWITEMAKRLAGKCMQLHGGYGYMEEYKIARRYRDIAVTTIFAGSTEIMKKIIAKNIGLS</sequence>
<dbReference type="Pfam" id="PF02770">
    <property type="entry name" value="Acyl-CoA_dh_M"/>
    <property type="match status" value="1"/>
</dbReference>
<dbReference type="InterPro" id="IPR009075">
    <property type="entry name" value="AcylCo_DH/oxidase_C"/>
</dbReference>
<feature type="domain" description="Acyl-CoA oxidase/dehydrogenase middle" evidence="12">
    <location>
        <begin position="128"/>
        <end position="224"/>
    </location>
</feature>
<dbReference type="PROSITE" id="PS00073">
    <property type="entry name" value="ACYL_COA_DH_2"/>
    <property type="match status" value="1"/>
</dbReference>
<dbReference type="RefSeq" id="WP_338453272.1">
    <property type="nucleotide sequence ID" value="NZ_CP137640.1"/>
</dbReference>
<comment type="cofactor">
    <cofactor evidence="1 10">
        <name>FAD</name>
        <dbReference type="ChEBI" id="CHEBI:57692"/>
    </cofactor>
</comment>
<evidence type="ECO:0000256" key="2">
    <source>
        <dbReference type="ARBA" id="ARBA00005102"/>
    </source>
</evidence>
<dbReference type="InterPro" id="IPR037069">
    <property type="entry name" value="AcylCoA_DH/ox_N_sf"/>
</dbReference>
<dbReference type="Pfam" id="PF00441">
    <property type="entry name" value="Acyl-CoA_dh_1"/>
    <property type="match status" value="1"/>
</dbReference>
<dbReference type="InterPro" id="IPR009100">
    <property type="entry name" value="AcylCoA_DH/oxidase_NM_dom_sf"/>
</dbReference>
<reference evidence="14 15" key="1">
    <citation type="submission" date="2023-10" db="EMBL/GenBank/DDBJ databases">
        <title>Niallia locisalis sp.nov. isolated from a salt pond sample.</title>
        <authorList>
            <person name="Li X.-J."/>
            <person name="Dong L."/>
        </authorList>
    </citation>
    <scope>NUCLEOTIDE SEQUENCE [LARGE SCALE GENOMIC DNA]</scope>
    <source>
        <strain evidence="14 15">DSM 29761</strain>
    </source>
</reference>
<dbReference type="InterPro" id="IPR013786">
    <property type="entry name" value="AcylCoA_DH/ox_N"/>
</dbReference>
<evidence type="ECO:0000256" key="8">
    <source>
        <dbReference type="ARBA" id="ARBA00040394"/>
    </source>
</evidence>
<dbReference type="InterPro" id="IPR036250">
    <property type="entry name" value="AcylCo_DH-like_C"/>
</dbReference>
<dbReference type="Gene3D" id="1.10.540.10">
    <property type="entry name" value="Acyl-CoA dehydrogenase/oxidase, N-terminal domain"/>
    <property type="match status" value="1"/>
</dbReference>
<dbReference type="SUPFAM" id="SSF47203">
    <property type="entry name" value="Acyl-CoA dehydrogenase C-terminal domain-like"/>
    <property type="match status" value="1"/>
</dbReference>
<evidence type="ECO:0000256" key="3">
    <source>
        <dbReference type="ARBA" id="ARBA00009347"/>
    </source>
</evidence>
<evidence type="ECO:0000259" key="13">
    <source>
        <dbReference type="Pfam" id="PF02771"/>
    </source>
</evidence>
<dbReference type="Gene3D" id="1.20.140.10">
    <property type="entry name" value="Butyryl-CoA Dehydrogenase, subunit A, domain 3"/>
    <property type="match status" value="1"/>
</dbReference>
<evidence type="ECO:0000256" key="5">
    <source>
        <dbReference type="ARBA" id="ARBA00022827"/>
    </source>
</evidence>
<evidence type="ECO:0000256" key="4">
    <source>
        <dbReference type="ARBA" id="ARBA00022630"/>
    </source>
</evidence>
<evidence type="ECO:0000259" key="12">
    <source>
        <dbReference type="Pfam" id="PF02770"/>
    </source>
</evidence>
<dbReference type="PROSITE" id="PS00072">
    <property type="entry name" value="ACYL_COA_DH_1"/>
    <property type="match status" value="1"/>
</dbReference>
<comment type="pathway">
    <text evidence="2">Siderophore biosynthesis; mycobactin biosynthesis.</text>
</comment>
<dbReference type="EMBL" id="CP137640">
    <property type="protein sequence ID" value="WVX84399.1"/>
    <property type="molecule type" value="Genomic_DNA"/>
</dbReference>
<organism evidence="14 15">
    <name type="scientific">Niallia oryzisoli</name>
    <dbReference type="NCBI Taxonomy" id="1737571"/>
    <lineage>
        <taxon>Bacteria</taxon>
        <taxon>Bacillati</taxon>
        <taxon>Bacillota</taxon>
        <taxon>Bacilli</taxon>
        <taxon>Bacillales</taxon>
        <taxon>Bacillaceae</taxon>
        <taxon>Niallia</taxon>
    </lineage>
</organism>
<evidence type="ECO:0000256" key="6">
    <source>
        <dbReference type="ARBA" id="ARBA00023002"/>
    </source>
</evidence>
<feature type="domain" description="Acyl-CoA dehydrogenase/oxidase N-terminal" evidence="13">
    <location>
        <begin position="13"/>
        <end position="124"/>
    </location>
</feature>
<feature type="domain" description="Acyl-CoA dehydrogenase/oxidase C-terminal" evidence="11">
    <location>
        <begin position="237"/>
        <end position="385"/>
    </location>
</feature>
<keyword evidence="15" id="KW-1185">Reference proteome</keyword>
<dbReference type="InterPro" id="IPR006089">
    <property type="entry name" value="Acyl-CoA_DH_CS"/>
</dbReference>
<evidence type="ECO:0000256" key="9">
    <source>
        <dbReference type="ARBA" id="ARBA00042660"/>
    </source>
</evidence>
<protein>
    <recommendedName>
        <fullName evidence="8">Acyl-[acyl-carrier-protein] dehydrogenase MbtN</fullName>
    </recommendedName>
    <alternativeName>
        <fullName evidence="9">Mycobactin synthase protein N</fullName>
    </alternativeName>
</protein>
<dbReference type="Proteomes" id="UP001357223">
    <property type="component" value="Chromosome"/>
</dbReference>
<dbReference type="PANTHER" id="PTHR48083:SF20">
    <property type="entry name" value="LONG-CHAIN SPECIFIC ACYL-COA DEHYDROGENASE, MITOCHONDRIAL"/>
    <property type="match status" value="1"/>
</dbReference>
<comment type="function">
    <text evidence="7">Catalyzes the dehydrogenation at the alpha-beta position of ACP-bound acyl chains. This results in the introduction of a double bond in the lipidic chain, which is further transferred to the epsilon-amino group of lysine residue in the mycobactin core by MbtK.</text>
</comment>
<evidence type="ECO:0000256" key="10">
    <source>
        <dbReference type="RuleBase" id="RU362125"/>
    </source>
</evidence>
<proteinExistence type="inferred from homology"/>
<keyword evidence="6 10" id="KW-0560">Oxidoreductase</keyword>
<dbReference type="InterPro" id="IPR050741">
    <property type="entry name" value="Acyl-CoA_dehydrogenase"/>
</dbReference>
<keyword evidence="5 10" id="KW-0274">FAD</keyword>
<dbReference type="PANTHER" id="PTHR48083">
    <property type="entry name" value="MEDIUM-CHAIN SPECIFIC ACYL-COA DEHYDROGENASE, MITOCHONDRIAL-RELATED"/>
    <property type="match status" value="1"/>
</dbReference>
<dbReference type="InterPro" id="IPR006091">
    <property type="entry name" value="Acyl-CoA_Oxase/DH_mid-dom"/>
</dbReference>
<name>A0ABZ2CKP8_9BACI</name>
<dbReference type="Pfam" id="PF02771">
    <property type="entry name" value="Acyl-CoA_dh_N"/>
    <property type="match status" value="1"/>
</dbReference>